<dbReference type="PANTHER" id="PTHR33397:SF5">
    <property type="entry name" value="RNASE YUTE-RELATED"/>
    <property type="match status" value="1"/>
</dbReference>
<comment type="similarity">
    <text evidence="4">Belongs to the HepT RNase toxin family.</text>
</comment>
<comment type="caution">
    <text evidence="5">The sequence shown here is derived from an EMBL/GenBank/DDBJ whole genome shotgun (WGS) entry which is preliminary data.</text>
</comment>
<dbReference type="Pfam" id="PF01934">
    <property type="entry name" value="HepT-like"/>
    <property type="match status" value="1"/>
</dbReference>
<dbReference type="AlphaFoldDB" id="A0A4R6BGB5"/>
<keyword evidence="6" id="KW-1185">Reference proteome</keyword>
<keyword evidence="3" id="KW-0378">Hydrolase</keyword>
<evidence type="ECO:0000256" key="4">
    <source>
        <dbReference type="ARBA" id="ARBA00024207"/>
    </source>
</evidence>
<dbReference type="Gene3D" id="1.20.120.580">
    <property type="entry name" value="bsu32300-like"/>
    <property type="match status" value="1"/>
</dbReference>
<proteinExistence type="inferred from homology"/>
<dbReference type="InterPro" id="IPR037038">
    <property type="entry name" value="HepT-like_sf"/>
</dbReference>
<keyword evidence="1" id="KW-1277">Toxin-antitoxin system</keyword>
<protein>
    <submittedName>
        <fullName evidence="5">DUF86 domain-containing protein</fullName>
    </submittedName>
</protein>
<dbReference type="PANTHER" id="PTHR33397">
    <property type="entry name" value="UPF0331 PROTEIN YUTE"/>
    <property type="match status" value="1"/>
</dbReference>
<evidence type="ECO:0000256" key="1">
    <source>
        <dbReference type="ARBA" id="ARBA00022649"/>
    </source>
</evidence>
<sequence length="145" mass="16583">MYFVDRDELALKLNYITRLTADFTAAEGYALERICHMLIESTVDVGNMMIDGFIMRDPGSYQDVIDIMEMEKVITSEDAKKISATLPMRQWMVRDYTQIDHSRLKSAFSDNLDAYQNFQHAVESFIERELGPVSAFGKGGSHEKV</sequence>
<dbReference type="InterPro" id="IPR052379">
    <property type="entry name" value="Type_VII_TA_RNase"/>
</dbReference>
<name>A0A4R6BGB5_9STAP</name>
<dbReference type="InterPro" id="IPR008201">
    <property type="entry name" value="HepT-like"/>
</dbReference>
<accession>A0A4R6BGB5</accession>
<dbReference type="Proteomes" id="UP000295310">
    <property type="component" value="Unassembled WGS sequence"/>
</dbReference>
<gene>
    <name evidence="5" type="ORF">ERX27_00040</name>
</gene>
<dbReference type="GO" id="GO:0016787">
    <property type="term" value="F:hydrolase activity"/>
    <property type="evidence" value="ECO:0007669"/>
    <property type="project" value="UniProtKB-KW"/>
</dbReference>
<organism evidence="5 6">
    <name type="scientific">Macrococcus brunensis</name>
    <dbReference type="NCBI Taxonomy" id="198483"/>
    <lineage>
        <taxon>Bacteria</taxon>
        <taxon>Bacillati</taxon>
        <taxon>Bacillota</taxon>
        <taxon>Bacilli</taxon>
        <taxon>Bacillales</taxon>
        <taxon>Staphylococcaceae</taxon>
        <taxon>Macrococcus</taxon>
    </lineage>
</organism>
<reference evidence="5 6" key="1">
    <citation type="submission" date="2019-01" db="EMBL/GenBank/DDBJ databases">
        <title>Draft genome sequences of the type strains of six Macrococcus species.</title>
        <authorList>
            <person name="Mazhar S."/>
            <person name="Altermann E."/>
            <person name="Hill C."/>
            <person name="Mcauliffe O."/>
        </authorList>
    </citation>
    <scope>NUCLEOTIDE SEQUENCE [LARGE SCALE GENOMIC DNA]</scope>
    <source>
        <strain evidence="5 6">CCM4811</strain>
    </source>
</reference>
<evidence type="ECO:0000313" key="5">
    <source>
        <dbReference type="EMBL" id="TDL98870.1"/>
    </source>
</evidence>
<evidence type="ECO:0000313" key="6">
    <source>
        <dbReference type="Proteomes" id="UP000295310"/>
    </source>
</evidence>
<dbReference type="GO" id="GO:0110001">
    <property type="term" value="C:toxin-antitoxin complex"/>
    <property type="evidence" value="ECO:0007669"/>
    <property type="project" value="InterPro"/>
</dbReference>
<dbReference type="RefSeq" id="WP_133430765.1">
    <property type="nucleotide sequence ID" value="NZ_CP092179.1"/>
</dbReference>
<dbReference type="EMBL" id="SCWA01000001">
    <property type="protein sequence ID" value="TDL98870.1"/>
    <property type="molecule type" value="Genomic_DNA"/>
</dbReference>
<keyword evidence="2" id="KW-0540">Nuclease</keyword>
<dbReference type="GO" id="GO:0004540">
    <property type="term" value="F:RNA nuclease activity"/>
    <property type="evidence" value="ECO:0007669"/>
    <property type="project" value="InterPro"/>
</dbReference>
<dbReference type="OrthoDB" id="2375467at2"/>
<evidence type="ECO:0000256" key="3">
    <source>
        <dbReference type="ARBA" id="ARBA00022801"/>
    </source>
</evidence>
<evidence type="ECO:0000256" key="2">
    <source>
        <dbReference type="ARBA" id="ARBA00022722"/>
    </source>
</evidence>